<dbReference type="EC" id="3.5.1.9" evidence="3"/>
<gene>
    <name evidence="5" type="ORF">NLU13_5179</name>
</gene>
<dbReference type="InterPro" id="IPR050300">
    <property type="entry name" value="GDXG_lipolytic_enzyme"/>
</dbReference>
<organism evidence="5 6">
    <name type="scientific">Sarocladium strictum</name>
    <name type="common">Black bundle disease fungus</name>
    <name type="synonym">Acremonium strictum</name>
    <dbReference type="NCBI Taxonomy" id="5046"/>
    <lineage>
        <taxon>Eukaryota</taxon>
        <taxon>Fungi</taxon>
        <taxon>Dikarya</taxon>
        <taxon>Ascomycota</taxon>
        <taxon>Pezizomycotina</taxon>
        <taxon>Sordariomycetes</taxon>
        <taxon>Hypocreomycetidae</taxon>
        <taxon>Hypocreales</taxon>
        <taxon>Sarocladiaceae</taxon>
        <taxon>Sarocladium</taxon>
    </lineage>
</organism>
<comment type="domain">
    <text evidence="3">The main chain amide nitrogen atoms of the second glycine and its adjacent residue in the HGGXW motif define the oxyanion hole, and stabilize the oxyanion that forms during the nucleophilic attack by the catalytic serine during substrate cleavage.</text>
</comment>
<dbReference type="GO" id="GO:0034354">
    <property type="term" value="P:'de novo' NAD+ biosynthetic process from L-tryptophan"/>
    <property type="evidence" value="ECO:0007669"/>
    <property type="project" value="UniProtKB-UniRule"/>
</dbReference>
<evidence type="ECO:0000256" key="4">
    <source>
        <dbReference type="SAM" id="MobiDB-lite"/>
    </source>
</evidence>
<dbReference type="InterPro" id="IPR029058">
    <property type="entry name" value="AB_hydrolase_fold"/>
</dbReference>
<keyword evidence="1 3" id="KW-0378">Hydrolase</keyword>
<proteinExistence type="inferred from homology"/>
<keyword evidence="6" id="KW-1185">Reference proteome</keyword>
<dbReference type="Proteomes" id="UP001175261">
    <property type="component" value="Unassembled WGS sequence"/>
</dbReference>
<feature type="active site" description="Nucleophile" evidence="3">
    <location>
        <position position="143"/>
    </location>
</feature>
<feature type="active site" evidence="3">
    <location>
        <position position="281"/>
    </location>
</feature>
<evidence type="ECO:0000313" key="6">
    <source>
        <dbReference type="Proteomes" id="UP001175261"/>
    </source>
</evidence>
<comment type="caution">
    <text evidence="5">The sequence shown here is derived from an EMBL/GenBank/DDBJ whole genome shotgun (WGS) entry which is preliminary data.</text>
</comment>
<dbReference type="HAMAP" id="MF_03014">
    <property type="entry name" value="KFase"/>
    <property type="match status" value="1"/>
</dbReference>
<dbReference type="Gene3D" id="3.40.50.1820">
    <property type="entry name" value="alpha/beta hydrolase"/>
    <property type="match status" value="1"/>
</dbReference>
<sequence length="303" mass="32814">MASSSWSSTPWVPAGAAWHKHRVPYKSGGTYLHTVDVWGPWIVYIHGGAWRDPLVDSSSFENTATKLLSAHDCKIAGIASVNYPLSSHPNHPTHPAPPKDPSLPVDEARTAKHPEHIIAVLSALAYLQNEVGAAHNYILSGHSCGATLAFQVVMNPERWAAAVPGAVAIPKIRKPEIIVGLNGLYDLKYFIDSPPASHEKLLSVYVDFTRGAFGEDETVWKAVCPTAVSDWSAEWPEGKVVVVVQSLEDGLVPYSQTELMKEHLAKCSALKVVEMGAGGDHNDLWKVGDELAGIMTKVVAEFT</sequence>
<comment type="subunit">
    <text evidence="3">Homodimer.</text>
</comment>
<reference evidence="5" key="1">
    <citation type="submission" date="2022-10" db="EMBL/GenBank/DDBJ databases">
        <title>Determination and structural analysis of whole genome sequence of Sarocladium strictum F4-1.</title>
        <authorList>
            <person name="Hu L."/>
            <person name="Jiang Y."/>
        </authorList>
    </citation>
    <scope>NUCLEOTIDE SEQUENCE</scope>
    <source>
        <strain evidence="5">F4-1</strain>
    </source>
</reference>
<keyword evidence="2 3" id="KW-0823">Tryptophan catabolism</keyword>
<comment type="pathway">
    <text evidence="3">Amino-acid degradation; L-tryptophan degradation via kynurenine pathway; L-kynurenine from L-tryptophan: step 2/2.</text>
</comment>
<dbReference type="EMBL" id="JAPDFR010000004">
    <property type="protein sequence ID" value="KAK0386866.1"/>
    <property type="molecule type" value="Genomic_DNA"/>
</dbReference>
<feature type="compositionally biased region" description="Pro residues" evidence="4">
    <location>
        <begin position="92"/>
        <end position="101"/>
    </location>
</feature>
<dbReference type="AlphaFoldDB" id="A0AA39L6Y9"/>
<dbReference type="InterPro" id="IPR027519">
    <property type="entry name" value="KFase_ver/fungi-typ"/>
</dbReference>
<evidence type="ECO:0000313" key="5">
    <source>
        <dbReference type="EMBL" id="KAK0386866.1"/>
    </source>
</evidence>
<evidence type="ECO:0000256" key="3">
    <source>
        <dbReference type="HAMAP-Rule" id="MF_03014"/>
    </source>
</evidence>
<name>A0AA39L6Y9_SARSR</name>
<dbReference type="GO" id="GO:0004061">
    <property type="term" value="F:arylformamidase activity"/>
    <property type="evidence" value="ECO:0007669"/>
    <property type="project" value="UniProtKB-UniRule"/>
</dbReference>
<feature type="region of interest" description="Disordered" evidence="4">
    <location>
        <begin position="86"/>
        <end position="105"/>
    </location>
</feature>
<comment type="catalytic activity">
    <reaction evidence="3">
        <text>N-formyl-L-kynurenine + H2O = L-kynurenine + formate + H(+)</text>
        <dbReference type="Rhea" id="RHEA:13009"/>
        <dbReference type="ChEBI" id="CHEBI:15377"/>
        <dbReference type="ChEBI" id="CHEBI:15378"/>
        <dbReference type="ChEBI" id="CHEBI:15740"/>
        <dbReference type="ChEBI" id="CHEBI:57959"/>
        <dbReference type="ChEBI" id="CHEBI:58629"/>
        <dbReference type="EC" id="3.5.1.9"/>
    </reaction>
</comment>
<dbReference type="PANTHER" id="PTHR48081">
    <property type="entry name" value="AB HYDROLASE SUPERFAMILY PROTEIN C4A8.06C"/>
    <property type="match status" value="1"/>
</dbReference>
<comment type="function">
    <text evidence="3">Catalyzes the hydrolysis of N-formyl-L-kynurenine to L-kynurenine, the second step in the kynurenine pathway of tryptophan degradation. Kynurenine may be further oxidized to nicotinic acid, NAD(H) and NADP(H). Required for elimination of toxic metabolites.</text>
</comment>
<evidence type="ECO:0000256" key="2">
    <source>
        <dbReference type="ARBA" id="ARBA00023079"/>
    </source>
</evidence>
<accession>A0AA39L6Y9</accession>
<comment type="similarity">
    <text evidence="3">Belongs to the kynurenine formamidase family.</text>
</comment>
<dbReference type="GO" id="GO:0019441">
    <property type="term" value="P:L-tryptophan catabolic process to kynurenine"/>
    <property type="evidence" value="ECO:0007669"/>
    <property type="project" value="UniProtKB-UniRule"/>
</dbReference>
<dbReference type="SUPFAM" id="SSF53474">
    <property type="entry name" value="alpha/beta-Hydrolases"/>
    <property type="match status" value="1"/>
</dbReference>
<feature type="active site" evidence="3">
    <location>
        <position position="249"/>
    </location>
</feature>
<dbReference type="PANTHER" id="PTHR48081:SF33">
    <property type="entry name" value="KYNURENINE FORMAMIDASE"/>
    <property type="match status" value="1"/>
</dbReference>
<evidence type="ECO:0000256" key="1">
    <source>
        <dbReference type="ARBA" id="ARBA00022801"/>
    </source>
</evidence>
<protein>
    <recommendedName>
        <fullName evidence="3">Kynurenine formamidase</fullName>
        <shortName evidence="3">KFA</shortName>
        <shortName evidence="3">KFase</shortName>
        <ecNumber evidence="3">3.5.1.9</ecNumber>
    </recommendedName>
    <alternativeName>
        <fullName evidence="3">Arylformamidase</fullName>
    </alternativeName>
    <alternativeName>
        <fullName evidence="3">N-formylkynurenine formamidase</fullName>
        <shortName evidence="3">FKF</shortName>
    </alternativeName>
</protein>
<feature type="short sequence motif" description="HGGXW" evidence="3">
    <location>
        <begin position="46"/>
        <end position="50"/>
    </location>
</feature>